<gene>
    <name evidence="11" type="ORF">GJU41_12400</name>
</gene>
<comment type="caution">
    <text evidence="11">The sequence shown here is derived from an EMBL/GenBank/DDBJ whole genome shotgun (WGS) entry which is preliminary data.</text>
</comment>
<evidence type="ECO:0000256" key="6">
    <source>
        <dbReference type="ARBA" id="ARBA00023157"/>
    </source>
</evidence>
<dbReference type="InterPro" id="IPR018152">
    <property type="entry name" value="SOD_Cu/Zn_BS"/>
</dbReference>
<reference evidence="11 12" key="1">
    <citation type="submission" date="2019-11" db="EMBL/GenBank/DDBJ databases">
        <title>Bacillus idriensis genome.</title>
        <authorList>
            <person name="Konopka E.N."/>
            <person name="Newman J.D."/>
        </authorList>
    </citation>
    <scope>NUCLEOTIDE SEQUENCE [LARGE SCALE GENOMIC DNA]</scope>
    <source>
        <strain evidence="11 12">DSM 19097</strain>
    </source>
</reference>
<dbReference type="RefSeq" id="WP_070875884.1">
    <property type="nucleotide sequence ID" value="NZ_CAJGAA010000002.1"/>
</dbReference>
<evidence type="ECO:0000256" key="2">
    <source>
        <dbReference type="ARBA" id="ARBA00022723"/>
    </source>
</evidence>
<name>A0A6I2M8W7_9BACI</name>
<evidence type="ECO:0000256" key="4">
    <source>
        <dbReference type="ARBA" id="ARBA00022833"/>
    </source>
</evidence>
<dbReference type="InterPro" id="IPR001424">
    <property type="entry name" value="SOD_Cu_Zn_dom"/>
</dbReference>
<comment type="catalytic activity">
    <reaction evidence="8">
        <text>2 superoxide + 2 H(+) = H2O2 + O2</text>
        <dbReference type="Rhea" id="RHEA:20696"/>
        <dbReference type="ChEBI" id="CHEBI:15378"/>
        <dbReference type="ChEBI" id="CHEBI:15379"/>
        <dbReference type="ChEBI" id="CHEBI:16240"/>
        <dbReference type="ChEBI" id="CHEBI:18421"/>
        <dbReference type="EC" id="1.15.1.1"/>
    </reaction>
</comment>
<organism evidence="11 12">
    <name type="scientific">Metabacillus idriensis</name>
    <dbReference type="NCBI Taxonomy" id="324768"/>
    <lineage>
        <taxon>Bacteria</taxon>
        <taxon>Bacillati</taxon>
        <taxon>Bacillota</taxon>
        <taxon>Bacilli</taxon>
        <taxon>Bacillales</taxon>
        <taxon>Bacillaceae</taxon>
        <taxon>Metabacillus</taxon>
    </lineage>
</organism>
<dbReference type="SUPFAM" id="SSF49329">
    <property type="entry name" value="Cu,Zn superoxide dismutase-like"/>
    <property type="match status" value="1"/>
</dbReference>
<evidence type="ECO:0000313" key="11">
    <source>
        <dbReference type="EMBL" id="MRX54775.1"/>
    </source>
</evidence>
<protein>
    <recommendedName>
        <fullName evidence="8">Superoxide dismutase [Cu-Zn]</fullName>
        <ecNumber evidence="8">1.15.1.1</ecNumber>
    </recommendedName>
</protein>
<evidence type="ECO:0000313" key="12">
    <source>
        <dbReference type="Proteomes" id="UP000441585"/>
    </source>
</evidence>
<dbReference type="PROSITE" id="PS51257">
    <property type="entry name" value="PROKAR_LIPOPROTEIN"/>
    <property type="match status" value="1"/>
</dbReference>
<feature type="region of interest" description="Disordered" evidence="9">
    <location>
        <begin position="151"/>
        <end position="190"/>
    </location>
</feature>
<evidence type="ECO:0000256" key="3">
    <source>
        <dbReference type="ARBA" id="ARBA00022729"/>
    </source>
</evidence>
<evidence type="ECO:0000256" key="5">
    <source>
        <dbReference type="ARBA" id="ARBA00023008"/>
    </source>
</evidence>
<feature type="compositionally biased region" description="Basic and acidic residues" evidence="9">
    <location>
        <begin position="170"/>
        <end position="190"/>
    </location>
</feature>
<dbReference type="GO" id="GO:0004784">
    <property type="term" value="F:superoxide dismutase activity"/>
    <property type="evidence" value="ECO:0007669"/>
    <property type="project" value="UniProtKB-EC"/>
</dbReference>
<keyword evidence="3" id="KW-0732">Signal</keyword>
<comment type="similarity">
    <text evidence="1 8">Belongs to the Cu-Zn superoxide dismutase family.</text>
</comment>
<evidence type="ECO:0000256" key="9">
    <source>
        <dbReference type="SAM" id="MobiDB-lite"/>
    </source>
</evidence>
<dbReference type="AlphaFoldDB" id="A0A6I2M8W7"/>
<dbReference type="PANTHER" id="PTHR10003">
    <property type="entry name" value="SUPEROXIDE DISMUTASE CU-ZN -RELATED"/>
    <property type="match status" value="1"/>
</dbReference>
<accession>A0A6I2M8W7</accession>
<dbReference type="InterPro" id="IPR024134">
    <property type="entry name" value="SOD_Cu/Zn_/chaperone"/>
</dbReference>
<dbReference type="PROSITE" id="PS00332">
    <property type="entry name" value="SOD_CU_ZN_2"/>
    <property type="match status" value="1"/>
</dbReference>
<proteinExistence type="inferred from homology"/>
<dbReference type="GO" id="GO:0005507">
    <property type="term" value="F:copper ion binding"/>
    <property type="evidence" value="ECO:0007669"/>
    <property type="project" value="InterPro"/>
</dbReference>
<comment type="function">
    <text evidence="7">Destroys radicals which are normally produced within the cells and which are toxic to biological systems. May play a role in favoring mycobacterial survival in phagocytes.</text>
</comment>
<evidence type="ECO:0000259" key="10">
    <source>
        <dbReference type="Pfam" id="PF00080"/>
    </source>
</evidence>
<dbReference type="EC" id="1.15.1.1" evidence="8"/>
<keyword evidence="5 8" id="KW-0186">Copper</keyword>
<comment type="cofactor">
    <cofactor evidence="8">
        <name>Zn(2+)</name>
        <dbReference type="ChEBI" id="CHEBI:29105"/>
    </cofactor>
    <text evidence="8">Binds 1 zinc ion per subunit.</text>
</comment>
<dbReference type="InterPro" id="IPR036423">
    <property type="entry name" value="SOD-like_Cu/Zn_dom_sf"/>
</dbReference>
<feature type="domain" description="Superoxide dismutase copper/zinc binding" evidence="10">
    <location>
        <begin position="39"/>
        <end position="170"/>
    </location>
</feature>
<evidence type="ECO:0000256" key="7">
    <source>
        <dbReference type="ARBA" id="ARBA00024900"/>
    </source>
</evidence>
<dbReference type="CDD" id="cd00305">
    <property type="entry name" value="Cu-Zn_Superoxide_Dismutase"/>
    <property type="match status" value="1"/>
</dbReference>
<dbReference type="Gene3D" id="2.60.40.200">
    <property type="entry name" value="Superoxide dismutase, copper/zinc binding domain"/>
    <property type="match status" value="1"/>
</dbReference>
<evidence type="ECO:0000256" key="1">
    <source>
        <dbReference type="ARBA" id="ARBA00010457"/>
    </source>
</evidence>
<keyword evidence="4 8" id="KW-0862">Zinc</keyword>
<keyword evidence="8" id="KW-0560">Oxidoreductase</keyword>
<keyword evidence="2 8" id="KW-0479">Metal-binding</keyword>
<evidence type="ECO:0000256" key="8">
    <source>
        <dbReference type="RuleBase" id="RU000393"/>
    </source>
</evidence>
<dbReference type="Proteomes" id="UP000441585">
    <property type="component" value="Unassembled WGS sequence"/>
</dbReference>
<keyword evidence="12" id="KW-1185">Reference proteome</keyword>
<dbReference type="FunFam" id="2.60.40.200:FF:000005">
    <property type="entry name" value="Superoxide dismutase [Cu-Zn]"/>
    <property type="match status" value="1"/>
</dbReference>
<dbReference type="Pfam" id="PF00080">
    <property type="entry name" value="Sod_Cu"/>
    <property type="match status" value="1"/>
</dbReference>
<comment type="cofactor">
    <cofactor evidence="8">
        <name>Cu cation</name>
        <dbReference type="ChEBI" id="CHEBI:23378"/>
    </cofactor>
    <text evidence="8">Binds 1 copper ion per subunit.</text>
</comment>
<sequence length="190" mass="20529">MKKRIVPAVLFLSFLSGCMEEAPTKVDVEMFNASGDSLGTVKLSEQTKGIKMELVLEGLPPGEHGFHIHENAKCEAPEFKSAGNHFNPDEKQHGLLHPEGSHAGDLQNLIADEDGLVEAEIVAPAVTLKKDAKNSLLMKEGTTLIITELKDDGMTQPSGDSGARIACGEITEKEGKRSDKKEVKPAEEKK</sequence>
<keyword evidence="6" id="KW-1015">Disulfide bond</keyword>
<dbReference type="EMBL" id="WKKF01000002">
    <property type="protein sequence ID" value="MRX54775.1"/>
    <property type="molecule type" value="Genomic_DNA"/>
</dbReference>